<reference evidence="2 3" key="1">
    <citation type="submission" date="2018-02" db="EMBL/GenBank/DDBJ databases">
        <title>Genomic Encyclopedia of Archaeal and Bacterial Type Strains, Phase II (KMG-II): from individual species to whole genera.</title>
        <authorList>
            <person name="Goeker M."/>
        </authorList>
    </citation>
    <scope>NUCLEOTIDE SEQUENCE [LARGE SCALE GENOMIC DNA]</scope>
    <source>
        <strain evidence="2 3">DSM 15099</strain>
    </source>
</reference>
<evidence type="ECO:0000313" key="2">
    <source>
        <dbReference type="EMBL" id="PPK48642.1"/>
    </source>
</evidence>
<dbReference type="Pfam" id="PF06695">
    <property type="entry name" value="Sm_multidrug_ex"/>
    <property type="match status" value="1"/>
</dbReference>
<evidence type="ECO:0000313" key="3">
    <source>
        <dbReference type="Proteomes" id="UP000239863"/>
    </source>
</evidence>
<dbReference type="PANTHER" id="PTHR36007:SF2">
    <property type="entry name" value="TRANSPORT PROTEIN-RELATED"/>
    <property type="match status" value="1"/>
</dbReference>
<keyword evidence="1" id="KW-0472">Membrane</keyword>
<dbReference type="InterPro" id="IPR009577">
    <property type="entry name" value="Sm_multidrug_ex"/>
</dbReference>
<feature type="transmembrane region" description="Helical" evidence="1">
    <location>
        <begin position="38"/>
        <end position="61"/>
    </location>
</feature>
<keyword evidence="1" id="KW-1133">Transmembrane helix</keyword>
<dbReference type="Proteomes" id="UP000239863">
    <property type="component" value="Unassembled WGS sequence"/>
</dbReference>
<evidence type="ECO:0000256" key="1">
    <source>
        <dbReference type="SAM" id="Phobius"/>
    </source>
</evidence>
<protein>
    <submittedName>
        <fullName evidence="2">Putative membrane protein</fullName>
    </submittedName>
</protein>
<dbReference type="AlphaFoldDB" id="A0A2S6FYJ3"/>
<feature type="transmembrane region" description="Helical" evidence="1">
    <location>
        <begin position="131"/>
        <end position="155"/>
    </location>
</feature>
<organism evidence="2 3">
    <name type="scientific">Clostridium algidicarnis DSM 15099</name>
    <dbReference type="NCBI Taxonomy" id="1121295"/>
    <lineage>
        <taxon>Bacteria</taxon>
        <taxon>Bacillati</taxon>
        <taxon>Bacillota</taxon>
        <taxon>Clostridia</taxon>
        <taxon>Eubacteriales</taxon>
        <taxon>Clostridiaceae</taxon>
        <taxon>Clostridium</taxon>
    </lineage>
</organism>
<dbReference type="RefSeq" id="WP_104409598.1">
    <property type="nucleotide sequence ID" value="NZ_PTIS01000005.1"/>
</dbReference>
<accession>A0A2S6FYJ3</accession>
<comment type="caution">
    <text evidence="2">The sequence shown here is derived from an EMBL/GenBank/DDBJ whole genome shotgun (WGS) entry which is preliminary data.</text>
</comment>
<dbReference type="EMBL" id="PTIS01000005">
    <property type="protein sequence ID" value="PPK48642.1"/>
    <property type="molecule type" value="Genomic_DNA"/>
</dbReference>
<proteinExistence type="predicted"/>
<name>A0A2S6FYJ3_9CLOT</name>
<keyword evidence="1" id="KW-0812">Transmembrane</keyword>
<gene>
    <name evidence="2" type="ORF">BD821_10520</name>
</gene>
<dbReference type="PANTHER" id="PTHR36007">
    <property type="entry name" value="TRANSPORT PROTEIN-RELATED"/>
    <property type="match status" value="1"/>
</dbReference>
<feature type="transmembrane region" description="Helical" evidence="1">
    <location>
        <begin position="96"/>
        <end position="119"/>
    </location>
</feature>
<dbReference type="OrthoDB" id="360192at2"/>
<sequence>MNFSQLLKVFIFSAIPLTEQRAAIPIGIAQYGLDPVATMIASFLGSLLPVPFILLLFNVIFKWMKKYKFFAPLNRIIEDKIQKGTGKIEKYKEIGLIIFIGIPLPTTGLWTGSAVAAVLGLDFKKSMLCAAIGGLMSAIIVTLITISVGSFASLFS</sequence>